<proteinExistence type="predicted"/>
<reference evidence="3" key="2">
    <citation type="submission" date="2025-08" db="UniProtKB">
        <authorList>
            <consortium name="RefSeq"/>
        </authorList>
    </citation>
    <scope>IDENTIFICATION</scope>
    <source>
        <tissue evidence="3">Leaf</tissue>
    </source>
</reference>
<dbReference type="GeneID" id="109729010"/>
<gene>
    <name evidence="3" type="primary">LOC109729010</name>
</gene>
<name>A0A6P5HSN6_ANACO</name>
<dbReference type="InterPro" id="IPR027417">
    <property type="entry name" value="P-loop_NTPase"/>
</dbReference>
<evidence type="ECO:0000313" key="3">
    <source>
        <dbReference type="RefSeq" id="XP_020115203.1"/>
    </source>
</evidence>
<dbReference type="PANTHER" id="PTHR33477:SF3">
    <property type="entry name" value="P-LOOP NTPASE DOMAIN-CONTAINING PROTEIN LPA1 HOMOLOG 1"/>
    <property type="match status" value="1"/>
</dbReference>
<feature type="region of interest" description="Disordered" evidence="1">
    <location>
        <begin position="513"/>
        <end position="588"/>
    </location>
</feature>
<dbReference type="Proteomes" id="UP000515123">
    <property type="component" value="Linkage group 25"/>
</dbReference>
<reference evidence="2" key="1">
    <citation type="journal article" date="2015" name="Nat. Genet.">
        <title>The pineapple genome and the evolution of CAM photosynthesis.</title>
        <authorList>
            <person name="Ming R."/>
            <person name="VanBuren R."/>
            <person name="Wai C.M."/>
            <person name="Tang H."/>
            <person name="Schatz M.C."/>
            <person name="Bowers J.E."/>
            <person name="Lyons E."/>
            <person name="Wang M.L."/>
            <person name="Chen J."/>
            <person name="Biggers E."/>
            <person name="Zhang J."/>
            <person name="Huang L."/>
            <person name="Zhang L."/>
            <person name="Miao W."/>
            <person name="Zhang J."/>
            <person name="Ye Z."/>
            <person name="Miao C."/>
            <person name="Lin Z."/>
            <person name="Wang H."/>
            <person name="Zhou H."/>
            <person name="Yim W.C."/>
            <person name="Priest H.D."/>
            <person name="Zheng C."/>
            <person name="Woodhouse M."/>
            <person name="Edger P.P."/>
            <person name="Guyot R."/>
            <person name="Guo H.B."/>
            <person name="Guo H."/>
            <person name="Zheng G."/>
            <person name="Singh R."/>
            <person name="Sharma A."/>
            <person name="Min X."/>
            <person name="Zheng Y."/>
            <person name="Lee H."/>
            <person name="Gurtowski J."/>
            <person name="Sedlazeck F.J."/>
            <person name="Harkess A."/>
            <person name="McKain M.R."/>
            <person name="Liao Z."/>
            <person name="Fang J."/>
            <person name="Liu J."/>
            <person name="Zhang X."/>
            <person name="Zhang Q."/>
            <person name="Hu W."/>
            <person name="Qin Y."/>
            <person name="Wang K."/>
            <person name="Chen L.Y."/>
            <person name="Shirley N."/>
            <person name="Lin Y.R."/>
            <person name="Liu L.Y."/>
            <person name="Hernandez A.G."/>
            <person name="Wright C.L."/>
            <person name="Bulone V."/>
            <person name="Tuskan G.A."/>
            <person name="Heath K."/>
            <person name="Zee F."/>
            <person name="Moore P.H."/>
            <person name="Sunkar R."/>
            <person name="Leebens-Mack J.H."/>
            <person name="Mockler T."/>
            <person name="Bennetzen J.L."/>
            <person name="Freeling M."/>
            <person name="Sankoff D."/>
            <person name="Paterson A.H."/>
            <person name="Zhu X."/>
            <person name="Yang X."/>
            <person name="Smith J.A."/>
            <person name="Cushman J.C."/>
            <person name="Paull R.E."/>
            <person name="Yu Q."/>
        </authorList>
    </citation>
    <scope>NUCLEOTIDE SEQUENCE [LARGE SCALE GENOMIC DNA]</scope>
    <source>
        <strain evidence="2">cv. F153</strain>
    </source>
</reference>
<feature type="compositionally biased region" description="Basic and acidic residues" evidence="1">
    <location>
        <begin position="564"/>
        <end position="573"/>
    </location>
</feature>
<dbReference type="RefSeq" id="XP_020115203.1">
    <property type="nucleotide sequence ID" value="XM_020259614.1"/>
</dbReference>
<protein>
    <submittedName>
        <fullName evidence="3">P-loop NTPase domain-containing protein LPA1-like</fullName>
    </submittedName>
</protein>
<dbReference type="OrthoDB" id="10263927at2759"/>
<accession>A0A6P5HSN6</accession>
<dbReference type="Pfam" id="PF13671">
    <property type="entry name" value="AAA_33"/>
    <property type="match status" value="1"/>
</dbReference>
<dbReference type="PANTHER" id="PTHR33477">
    <property type="entry name" value="P-LOOP NTPASE DOMAIN-CONTAINING PROTEIN LPA1 HOMOLOG 1"/>
    <property type="match status" value="1"/>
</dbReference>
<keyword evidence="2" id="KW-1185">Reference proteome</keyword>
<sequence>MGCKPRHAFKISQRVFEVMRFEHNANESPLNTSQSDVFSSISCKENYSKQSGSLGRGEASNDAIGENVEASSVLLFELYKRRTTVVTTRSNFLNVVCDALSLYKYVGPNQRADLLLSCRIRERKESVTILLCGTSGCGKSTLSSLLGGRLGITTVISTDSVRHMMRGFADEEQSSLLWASTYHAGECLDPVEVAKAKAKRKAKKLANFLKSITKEGIDGASNEKFCGRSPDLVSGTELIGKKQMAIDGFKAQSEMVIDSLDRLITAWEDRKESAIVEGVHLSLNFVMRLMKKHPSIIPFMIYITNEGKHMERFAVRAKYMTLDPAKNKYVKYIRNIRAIQEYLCKRADKHLVPKINNTNVDRSVAAIHATVFSCLRRRGAGEQLYDLATNTVPLIDEEYRHQCAANCLSSKGMFQLIQRKGSSRNLMALLNTDGSVAKAWPVESVDNNGRPISGSGGDKSVGYPMYGPLQIGKAEPINIQFGHFGISAWPSDAGGTSHAGSFDDSRLDGTDTGSRHFSSCCSSPKMSDGPAKELKEDLSVSGSEEEGDVVPDADSDDDDDISDEGSKDIHEDMGGSVDENSTESDDEYEDLAVRDCIENGYWSEYEYGGYSTSLTKSHDQDKLLGTSGDISTDKYQHNLDRFLKMSAHAACSERSDDPRMKRRSLSDSLRFQGHEQSAPGLGESASLYRSEILKYSW</sequence>
<feature type="compositionally biased region" description="Polar residues" evidence="1">
    <location>
        <begin position="513"/>
        <end position="525"/>
    </location>
</feature>
<dbReference type="Gene3D" id="3.40.50.300">
    <property type="entry name" value="P-loop containing nucleotide triphosphate hydrolases"/>
    <property type="match status" value="1"/>
</dbReference>
<evidence type="ECO:0000313" key="2">
    <source>
        <dbReference type="Proteomes" id="UP000515123"/>
    </source>
</evidence>
<feature type="compositionally biased region" description="Acidic residues" evidence="1">
    <location>
        <begin position="543"/>
        <end position="563"/>
    </location>
</feature>
<organism evidence="2 3">
    <name type="scientific">Ananas comosus</name>
    <name type="common">Pineapple</name>
    <name type="synonym">Ananas ananas</name>
    <dbReference type="NCBI Taxonomy" id="4615"/>
    <lineage>
        <taxon>Eukaryota</taxon>
        <taxon>Viridiplantae</taxon>
        <taxon>Streptophyta</taxon>
        <taxon>Embryophyta</taxon>
        <taxon>Tracheophyta</taxon>
        <taxon>Spermatophyta</taxon>
        <taxon>Magnoliopsida</taxon>
        <taxon>Liliopsida</taxon>
        <taxon>Poales</taxon>
        <taxon>Bromeliaceae</taxon>
        <taxon>Bromelioideae</taxon>
        <taxon>Ananas</taxon>
    </lineage>
</organism>
<dbReference type="SUPFAM" id="SSF52540">
    <property type="entry name" value="P-loop containing nucleoside triphosphate hydrolases"/>
    <property type="match status" value="1"/>
</dbReference>
<evidence type="ECO:0000256" key="1">
    <source>
        <dbReference type="SAM" id="MobiDB-lite"/>
    </source>
</evidence>
<dbReference type="AlphaFoldDB" id="A0A6P5HSN6"/>